<dbReference type="Gene3D" id="1.10.520.10">
    <property type="match status" value="1"/>
</dbReference>
<dbReference type="InterPro" id="IPR010255">
    <property type="entry name" value="Haem_peroxidase_sf"/>
</dbReference>
<dbReference type="SUPFAM" id="SSF48113">
    <property type="entry name" value="Heme-dependent peroxidases"/>
    <property type="match status" value="1"/>
</dbReference>
<gene>
    <name evidence="2" type="ORF">RJ641_027450</name>
</gene>
<dbReference type="GO" id="GO:0004601">
    <property type="term" value="F:peroxidase activity"/>
    <property type="evidence" value="ECO:0007669"/>
    <property type="project" value="InterPro"/>
</dbReference>
<dbReference type="Proteomes" id="UP001370490">
    <property type="component" value="Unassembled WGS sequence"/>
</dbReference>
<dbReference type="EMBL" id="JBAMMX010000004">
    <property type="protein sequence ID" value="KAK6942073.1"/>
    <property type="molecule type" value="Genomic_DNA"/>
</dbReference>
<accession>A0AAN8W8V8</accession>
<organism evidence="2 3">
    <name type="scientific">Dillenia turbinata</name>
    <dbReference type="NCBI Taxonomy" id="194707"/>
    <lineage>
        <taxon>Eukaryota</taxon>
        <taxon>Viridiplantae</taxon>
        <taxon>Streptophyta</taxon>
        <taxon>Embryophyta</taxon>
        <taxon>Tracheophyta</taxon>
        <taxon>Spermatophyta</taxon>
        <taxon>Magnoliopsida</taxon>
        <taxon>eudicotyledons</taxon>
        <taxon>Gunneridae</taxon>
        <taxon>Pentapetalae</taxon>
        <taxon>Dilleniales</taxon>
        <taxon>Dilleniaceae</taxon>
        <taxon>Dillenia</taxon>
    </lineage>
</organism>
<dbReference type="GO" id="GO:0020037">
    <property type="term" value="F:heme binding"/>
    <property type="evidence" value="ECO:0007669"/>
    <property type="project" value="InterPro"/>
</dbReference>
<comment type="caution">
    <text evidence="2">The sequence shown here is derived from an EMBL/GenBank/DDBJ whole genome shotgun (WGS) entry which is preliminary data.</text>
</comment>
<evidence type="ECO:0000259" key="1">
    <source>
        <dbReference type="PROSITE" id="PS50873"/>
    </source>
</evidence>
<dbReference type="GO" id="GO:0006979">
    <property type="term" value="P:response to oxidative stress"/>
    <property type="evidence" value="ECO:0007669"/>
    <property type="project" value="InterPro"/>
</dbReference>
<name>A0AAN8W8V8_9MAGN</name>
<dbReference type="AlphaFoldDB" id="A0AAN8W8V8"/>
<dbReference type="PROSITE" id="PS50873">
    <property type="entry name" value="PEROXIDASE_4"/>
    <property type="match status" value="1"/>
</dbReference>
<reference evidence="2 3" key="1">
    <citation type="submission" date="2023-12" db="EMBL/GenBank/DDBJ databases">
        <title>A high-quality genome assembly for Dillenia turbinata (Dilleniales).</title>
        <authorList>
            <person name="Chanderbali A."/>
        </authorList>
    </citation>
    <scope>NUCLEOTIDE SEQUENCE [LARGE SCALE GENOMIC DNA]</scope>
    <source>
        <strain evidence="2">LSX21</strain>
        <tissue evidence="2">Leaf</tissue>
    </source>
</reference>
<feature type="domain" description="Plant heme peroxidase family profile" evidence="1">
    <location>
        <begin position="3"/>
        <end position="49"/>
    </location>
</feature>
<evidence type="ECO:0000313" key="2">
    <source>
        <dbReference type="EMBL" id="KAK6942073.1"/>
    </source>
</evidence>
<keyword evidence="3" id="KW-1185">Reference proteome</keyword>
<evidence type="ECO:0000313" key="3">
    <source>
        <dbReference type="Proteomes" id="UP001370490"/>
    </source>
</evidence>
<sequence length="86" mass="9982">MAQLLVGFHGSSCLQAESIIKQVVQRRIQSDHSTTTDLLRMHFNDRFVREQTKQHEDSRSLMRSKTSRNRMPLDCLLHCRPCGCNP</sequence>
<protein>
    <recommendedName>
        <fullName evidence="1">Plant heme peroxidase family profile domain-containing protein</fullName>
    </recommendedName>
</protein>
<proteinExistence type="predicted"/>
<dbReference type="InterPro" id="IPR002016">
    <property type="entry name" value="Haem_peroxidase"/>
</dbReference>